<evidence type="ECO:0000313" key="3">
    <source>
        <dbReference type="Proteomes" id="UP000675940"/>
    </source>
</evidence>
<dbReference type="AlphaFoldDB" id="A0A940MQU3"/>
<dbReference type="EMBL" id="JAGISH010000001">
    <property type="protein sequence ID" value="MBP0481379.1"/>
    <property type="molecule type" value="Genomic_DNA"/>
</dbReference>
<proteinExistence type="predicted"/>
<comment type="caution">
    <text evidence="2">The sequence shown here is derived from an EMBL/GenBank/DDBJ whole genome shotgun (WGS) entry which is preliminary data.</text>
</comment>
<keyword evidence="1" id="KW-0732">Signal</keyword>
<gene>
    <name evidence="2" type="ORF">J5474_02595</name>
</gene>
<feature type="chain" id="PRO_5036959385" evidence="1">
    <location>
        <begin position="22"/>
        <end position="173"/>
    </location>
</feature>
<protein>
    <submittedName>
        <fullName evidence="2">Uncharacterized protein</fullName>
    </submittedName>
</protein>
<organism evidence="2 3">
    <name type="scientific">Sagittula salina</name>
    <dbReference type="NCBI Taxonomy" id="2820268"/>
    <lineage>
        <taxon>Bacteria</taxon>
        <taxon>Pseudomonadati</taxon>
        <taxon>Pseudomonadota</taxon>
        <taxon>Alphaproteobacteria</taxon>
        <taxon>Rhodobacterales</taxon>
        <taxon>Roseobacteraceae</taxon>
        <taxon>Sagittula</taxon>
    </lineage>
</organism>
<name>A0A940MQU3_9RHOB</name>
<keyword evidence="3" id="KW-1185">Reference proteome</keyword>
<dbReference type="RefSeq" id="WP_209359015.1">
    <property type="nucleotide sequence ID" value="NZ_JAGISH010000001.1"/>
</dbReference>
<reference evidence="2" key="1">
    <citation type="submission" date="2021-03" db="EMBL/GenBank/DDBJ databases">
        <title>Sagittula salina sp. nov. strain M10.9X isolated from the marine waste.</title>
        <authorList>
            <person name="Satari L."/>
            <person name="Molina-Menor E."/>
            <person name="Vidal-Verdu A."/>
            <person name="Pascual J."/>
            <person name="Pereto J."/>
            <person name="Porcar M."/>
        </authorList>
    </citation>
    <scope>NUCLEOTIDE SEQUENCE</scope>
    <source>
        <strain evidence="2">M10.9X</strain>
    </source>
</reference>
<feature type="signal peptide" evidence="1">
    <location>
        <begin position="1"/>
        <end position="21"/>
    </location>
</feature>
<evidence type="ECO:0000313" key="2">
    <source>
        <dbReference type="EMBL" id="MBP0481379.1"/>
    </source>
</evidence>
<accession>A0A940MQU3</accession>
<dbReference type="Proteomes" id="UP000675940">
    <property type="component" value="Unassembled WGS sequence"/>
</dbReference>
<sequence length="173" mass="18142">MISRTLIPALLALPITGPALAQDGTLEALTVRADAYEALMAEGQFTAALDYMPPSLLVAVAAQAGTDPEGLRAMMGKQIQSIADTVTFDDARFDVPLDGVAVQHADGGRAFAVTTAQSAFPALGVPETTTPMLALVEDETWYFVRIESPMHGALLSQVFPDMAGPVTALKAPQ</sequence>
<evidence type="ECO:0000256" key="1">
    <source>
        <dbReference type="SAM" id="SignalP"/>
    </source>
</evidence>